<name>A0A964E148_9PROT</name>
<organism evidence="4 5">
    <name type="scientific">Acidisoma silvae</name>
    <dbReference type="NCBI Taxonomy" id="2802396"/>
    <lineage>
        <taxon>Bacteria</taxon>
        <taxon>Pseudomonadati</taxon>
        <taxon>Pseudomonadota</taxon>
        <taxon>Alphaproteobacteria</taxon>
        <taxon>Acetobacterales</taxon>
        <taxon>Acidocellaceae</taxon>
        <taxon>Acidisoma</taxon>
    </lineage>
</organism>
<gene>
    <name evidence="4" type="ORF">ASILVAE211_23680</name>
</gene>
<dbReference type="RefSeq" id="WP_227323851.1">
    <property type="nucleotide sequence ID" value="NZ_JAESVB010000026.1"/>
</dbReference>
<evidence type="ECO:0000313" key="5">
    <source>
        <dbReference type="Proteomes" id="UP000708298"/>
    </source>
</evidence>
<dbReference type="InterPro" id="IPR051691">
    <property type="entry name" value="Metab_Enz_Cyan_OpOx_G3PDH"/>
</dbReference>
<comment type="caution">
    <text evidence="4">The sequence shown here is derived from an EMBL/GenBank/DDBJ whole genome shotgun (WGS) entry which is preliminary data.</text>
</comment>
<dbReference type="AlphaFoldDB" id="A0A964E148"/>
<dbReference type="InterPro" id="IPR023753">
    <property type="entry name" value="FAD/NAD-binding_dom"/>
</dbReference>
<sequence>MSFQPDPRSTASAELAPTEQVDVLVIGAGAAGMAAARQAAGDGRSVMLVDENPVSAETMGENVPLHFGGGMTGAVRNRNAMLEAVALGMPALEAALEDGVDVRLGTACWGIYTPGPDIGWLDGPVAGLMDGERSWMVRAGRIIVTAGRRDMGLAFPGWEKEGVMGITAAQRLAGLYDALLPRRVVVLGSSADTLRVARDIQTKGCMVLAVVDPGSVLRGPAALAAELEADGTRVLLGHAPARAEGQAAVSALTLRPVMPDGQAGEGAEIRLDCDGVLLGVGSVPVVDLLDAAGCRMSFDAARGGIVPFLDDRQMTTRPGIYAAGDCAGIWPEKSADTTIAEAEGQRAAMAEPGCGVDPHLASSDLAEERMAWVRATVLDSGDACHVCQCEEVTARDILEVRPPRYLGAETPDNEALRPNRRDLRGLLGDRPHPDQVKRLTRAGMGQCQGRRCREQVAALLALGSGQDYGAVRPASHRAPVRPIPVALAAQAVTETPAMAAHWDTWFGMPAQYVPFWAVADEYTASSRPRHSSDASE</sequence>
<dbReference type="PRINTS" id="PR00411">
    <property type="entry name" value="PNDRDTASEI"/>
</dbReference>
<proteinExistence type="predicted"/>
<keyword evidence="5" id="KW-1185">Reference proteome</keyword>
<dbReference type="PANTHER" id="PTHR42949">
    <property type="entry name" value="ANAEROBIC GLYCEROL-3-PHOSPHATE DEHYDROGENASE SUBUNIT B"/>
    <property type="match status" value="1"/>
</dbReference>
<feature type="compositionally biased region" description="Basic and acidic residues" evidence="2">
    <location>
        <begin position="414"/>
        <end position="433"/>
    </location>
</feature>
<accession>A0A964E148</accession>
<dbReference type="InterPro" id="IPR041854">
    <property type="entry name" value="BFD-like_2Fe2S-bd_dom_sf"/>
</dbReference>
<evidence type="ECO:0000256" key="1">
    <source>
        <dbReference type="ARBA" id="ARBA00023002"/>
    </source>
</evidence>
<dbReference type="InterPro" id="IPR036188">
    <property type="entry name" value="FAD/NAD-bd_sf"/>
</dbReference>
<reference evidence="4" key="1">
    <citation type="journal article" date="2021" name="Microorganisms">
        <title>Acidisoma silvae sp. nov. and Acidisomacellulosilytica sp. nov., Two Acidophilic Bacteria Isolated from Decaying Wood, Hydrolyzing Cellulose and Producing Poly-3-hydroxybutyrate.</title>
        <authorList>
            <person name="Mieszkin S."/>
            <person name="Pouder E."/>
            <person name="Uroz S."/>
            <person name="Simon-Colin C."/>
            <person name="Alain K."/>
        </authorList>
    </citation>
    <scope>NUCLEOTIDE SEQUENCE</scope>
    <source>
        <strain evidence="4">HW T2.11</strain>
    </source>
</reference>
<dbReference type="PRINTS" id="PR00368">
    <property type="entry name" value="FADPNR"/>
</dbReference>
<protein>
    <submittedName>
        <fullName evidence="4">FAD-dependent oxidoreductase</fullName>
    </submittedName>
</protein>
<evidence type="ECO:0000259" key="3">
    <source>
        <dbReference type="Pfam" id="PF07992"/>
    </source>
</evidence>
<evidence type="ECO:0000313" key="4">
    <source>
        <dbReference type="EMBL" id="MCB8878205.1"/>
    </source>
</evidence>
<dbReference type="Proteomes" id="UP000708298">
    <property type="component" value="Unassembled WGS sequence"/>
</dbReference>
<dbReference type="GO" id="GO:0016491">
    <property type="term" value="F:oxidoreductase activity"/>
    <property type="evidence" value="ECO:0007669"/>
    <property type="project" value="UniProtKB-KW"/>
</dbReference>
<keyword evidence="1" id="KW-0560">Oxidoreductase</keyword>
<dbReference type="EMBL" id="JAESVB010000026">
    <property type="protein sequence ID" value="MCB8878205.1"/>
    <property type="molecule type" value="Genomic_DNA"/>
</dbReference>
<dbReference type="Gene3D" id="3.50.50.60">
    <property type="entry name" value="FAD/NAD(P)-binding domain"/>
    <property type="match status" value="2"/>
</dbReference>
<dbReference type="Pfam" id="PF07992">
    <property type="entry name" value="Pyr_redox_2"/>
    <property type="match status" value="1"/>
</dbReference>
<dbReference type="SUPFAM" id="SSF51905">
    <property type="entry name" value="FAD/NAD(P)-binding domain"/>
    <property type="match status" value="1"/>
</dbReference>
<evidence type="ECO:0000256" key="2">
    <source>
        <dbReference type="SAM" id="MobiDB-lite"/>
    </source>
</evidence>
<reference evidence="4" key="2">
    <citation type="submission" date="2021-01" db="EMBL/GenBank/DDBJ databases">
        <authorList>
            <person name="Mieszkin S."/>
            <person name="Pouder E."/>
            <person name="Alain K."/>
        </authorList>
    </citation>
    <scope>NUCLEOTIDE SEQUENCE</scope>
    <source>
        <strain evidence="4">HW T2.11</strain>
    </source>
</reference>
<dbReference type="CDD" id="cd19946">
    <property type="entry name" value="GlpA-like_Fer2_BFD-like"/>
    <property type="match status" value="1"/>
</dbReference>
<feature type="region of interest" description="Disordered" evidence="2">
    <location>
        <begin position="405"/>
        <end position="433"/>
    </location>
</feature>
<dbReference type="Gene3D" id="1.10.10.1100">
    <property type="entry name" value="BFD-like [2Fe-2S]-binding domain"/>
    <property type="match status" value="1"/>
</dbReference>
<dbReference type="PANTHER" id="PTHR42949:SF3">
    <property type="entry name" value="ANAEROBIC GLYCEROL-3-PHOSPHATE DEHYDROGENASE SUBUNIT B"/>
    <property type="match status" value="1"/>
</dbReference>
<feature type="domain" description="FAD/NAD(P)-binding" evidence="3">
    <location>
        <begin position="22"/>
        <end position="340"/>
    </location>
</feature>